<comment type="caution">
    <text evidence="1">The sequence shown here is derived from an EMBL/GenBank/DDBJ whole genome shotgun (WGS) entry which is preliminary data.</text>
</comment>
<dbReference type="Pfam" id="PF16093">
    <property type="entry name" value="PAC4"/>
    <property type="match status" value="1"/>
</dbReference>
<organism evidence="1 2">
    <name type="scientific">Entamoeba histolytica</name>
    <dbReference type="NCBI Taxonomy" id="5759"/>
    <lineage>
        <taxon>Eukaryota</taxon>
        <taxon>Amoebozoa</taxon>
        <taxon>Evosea</taxon>
        <taxon>Archamoebae</taxon>
        <taxon>Mastigamoebida</taxon>
        <taxon>Entamoebidae</taxon>
        <taxon>Entamoeba</taxon>
    </lineage>
</organism>
<dbReference type="VEuPathDB" id="AmoebaDB:EHI5A_019260"/>
<evidence type="ECO:0000313" key="1">
    <source>
        <dbReference type="EMBL" id="GAT95912.1"/>
    </source>
</evidence>
<dbReference type="VEuPathDB" id="AmoebaDB:KM1_013120"/>
<dbReference type="VEuPathDB" id="AmoebaDB:EHI7A_020350"/>
<sequence>MEVKYQQIKHLNKKYLIQMIILEKEIIVVIQYKNSNELNGLSLSQKTVEQLPSTTQLYGDVLDSESQSLSQLFSMKLKKRVTVSCNVTFDMFDDSKAFVSSQILQFLS</sequence>
<evidence type="ECO:0000313" key="2">
    <source>
        <dbReference type="Proteomes" id="UP000078387"/>
    </source>
</evidence>
<proteinExistence type="predicted"/>
<dbReference type="InterPro" id="IPR032157">
    <property type="entry name" value="PAC4"/>
</dbReference>
<dbReference type="OMA" id="SYHIIDI"/>
<dbReference type="PANTHER" id="PTHR33559">
    <property type="entry name" value="PROTEASOME ASSEMBLY CHAPERONE 4"/>
    <property type="match status" value="1"/>
</dbReference>
<dbReference type="VEuPathDB" id="AmoebaDB:EHI8A_004720"/>
<accession>A0A5K1TW99</accession>
<name>A0A5K1TW99_ENTHI</name>
<dbReference type="EMBL" id="BDEQ01000001">
    <property type="protein sequence ID" value="GAT95912.1"/>
    <property type="molecule type" value="Genomic_DNA"/>
</dbReference>
<reference evidence="1 2" key="1">
    <citation type="submission" date="2016-05" db="EMBL/GenBank/DDBJ databases">
        <title>First whole genome sequencing of Entamoeba histolytica HM1:IMSS-clone-6.</title>
        <authorList>
            <person name="Mukherjee Avik.K."/>
            <person name="Izumyama S."/>
            <person name="Nakada-Tsukui K."/>
            <person name="Nozaki T."/>
        </authorList>
    </citation>
    <scope>NUCLEOTIDE SEQUENCE [LARGE SCALE GENOMIC DNA]</scope>
    <source>
        <strain evidence="1 2">HM1:IMSS clone 6</strain>
    </source>
</reference>
<dbReference type="Proteomes" id="UP000078387">
    <property type="component" value="Unassembled WGS sequence"/>
</dbReference>
<protein>
    <recommendedName>
        <fullName evidence="3">Proteasome assembly chaperone 3</fullName>
    </recommendedName>
</protein>
<dbReference type="VEuPathDB" id="AmoebaDB:EHI_109930"/>
<dbReference type="AlphaFoldDB" id="A0A5K1TW99"/>
<evidence type="ECO:0008006" key="3">
    <source>
        <dbReference type="Google" id="ProtNLM"/>
    </source>
</evidence>
<dbReference type="GO" id="GO:0043248">
    <property type="term" value="P:proteasome assembly"/>
    <property type="evidence" value="ECO:0007669"/>
    <property type="project" value="InterPro"/>
</dbReference>
<dbReference type="PANTHER" id="PTHR33559:SF1">
    <property type="entry name" value="PROTEASOME ASSEMBLY CHAPERONE 4"/>
    <property type="match status" value="1"/>
</dbReference>
<gene>
    <name evidence="1" type="ORF">CL6EHI_109930</name>
</gene>